<keyword evidence="3" id="KW-0804">Transcription</keyword>
<evidence type="ECO:0000256" key="3">
    <source>
        <dbReference type="ARBA" id="ARBA00023163"/>
    </source>
</evidence>
<dbReference type="InterPro" id="IPR018060">
    <property type="entry name" value="HTH_AraC"/>
</dbReference>
<sequence>MPTRVDTSDHPARDQADFWRHLISSAFGPFHVQPRLPGGFAARLSGRALGPVETGEVYAPAHAVRRSARQIARDTRECYKLGLVLRGSCVLRQNGRRAVVGAGDVVFYDLTRPVEISFDAHHIFTVVIPHSAVPLPQERLAAFGGTLLGGRARTGRLVSSFLGALAESGAEDAGGGDAANGAGPAAGDGAAADDLFGTADGIYARHLGGALVELVTGAAGEWLGAPSCPSPEGAEMLRAIEEWIEARLHDPSLSPAAIAAAHHISVRQLYRVFAPTGTTVARYVRTRRLEHCRRELGDPFLGTQRIGAIANRWGLPDAAAFSRAFRAAYGQTPSAYRARTTGIRRDA</sequence>
<dbReference type="RefSeq" id="WP_179835800.1">
    <property type="nucleotide sequence ID" value="NZ_BMRD01000011.1"/>
</dbReference>
<protein>
    <submittedName>
        <fullName evidence="5">AraC-like DNA-binding protein</fullName>
    </submittedName>
</protein>
<dbReference type="Pfam" id="PF14525">
    <property type="entry name" value="AraC_binding_2"/>
    <property type="match status" value="1"/>
</dbReference>
<evidence type="ECO:0000256" key="1">
    <source>
        <dbReference type="ARBA" id="ARBA00023015"/>
    </source>
</evidence>
<dbReference type="AlphaFoldDB" id="A0A7Y9KGI2"/>
<keyword evidence="2 5" id="KW-0238">DNA-binding</keyword>
<dbReference type="EMBL" id="JACCBT010000001">
    <property type="protein sequence ID" value="NYE15038.1"/>
    <property type="molecule type" value="Genomic_DNA"/>
</dbReference>
<dbReference type="Gene3D" id="1.10.10.60">
    <property type="entry name" value="Homeodomain-like"/>
    <property type="match status" value="1"/>
</dbReference>
<accession>A0A7Y9KGI2</accession>
<dbReference type="SUPFAM" id="SSF51215">
    <property type="entry name" value="Regulatory protein AraC"/>
    <property type="match status" value="1"/>
</dbReference>
<evidence type="ECO:0000313" key="5">
    <source>
        <dbReference type="EMBL" id="NYE15038.1"/>
    </source>
</evidence>
<dbReference type="GO" id="GO:0003700">
    <property type="term" value="F:DNA-binding transcription factor activity"/>
    <property type="evidence" value="ECO:0007669"/>
    <property type="project" value="InterPro"/>
</dbReference>
<organism evidence="5 6">
    <name type="scientific">Actinomadura citrea</name>
    <dbReference type="NCBI Taxonomy" id="46158"/>
    <lineage>
        <taxon>Bacteria</taxon>
        <taxon>Bacillati</taxon>
        <taxon>Actinomycetota</taxon>
        <taxon>Actinomycetes</taxon>
        <taxon>Streptosporangiales</taxon>
        <taxon>Thermomonosporaceae</taxon>
        <taxon>Actinomadura</taxon>
    </lineage>
</organism>
<proteinExistence type="predicted"/>
<dbReference type="SMART" id="SM00342">
    <property type="entry name" value="HTH_ARAC"/>
    <property type="match status" value="1"/>
</dbReference>
<reference evidence="5 6" key="1">
    <citation type="submission" date="2020-07" db="EMBL/GenBank/DDBJ databases">
        <title>Sequencing the genomes of 1000 actinobacteria strains.</title>
        <authorList>
            <person name="Klenk H.-P."/>
        </authorList>
    </citation>
    <scope>NUCLEOTIDE SEQUENCE [LARGE SCALE GENOMIC DNA]</scope>
    <source>
        <strain evidence="5 6">DSM 43461</strain>
    </source>
</reference>
<dbReference type="PANTHER" id="PTHR46796:SF6">
    <property type="entry name" value="ARAC SUBFAMILY"/>
    <property type="match status" value="1"/>
</dbReference>
<keyword evidence="6" id="KW-1185">Reference proteome</keyword>
<evidence type="ECO:0000256" key="2">
    <source>
        <dbReference type="ARBA" id="ARBA00023125"/>
    </source>
</evidence>
<name>A0A7Y9KGI2_9ACTN</name>
<dbReference type="Proteomes" id="UP000591272">
    <property type="component" value="Unassembled WGS sequence"/>
</dbReference>
<dbReference type="GO" id="GO:0043565">
    <property type="term" value="F:sequence-specific DNA binding"/>
    <property type="evidence" value="ECO:0007669"/>
    <property type="project" value="InterPro"/>
</dbReference>
<dbReference type="InterPro" id="IPR009057">
    <property type="entry name" value="Homeodomain-like_sf"/>
</dbReference>
<gene>
    <name evidence="5" type="ORF">BJ999_005334</name>
</gene>
<dbReference type="SUPFAM" id="SSF46689">
    <property type="entry name" value="Homeodomain-like"/>
    <property type="match status" value="1"/>
</dbReference>
<dbReference type="Pfam" id="PF12833">
    <property type="entry name" value="HTH_18"/>
    <property type="match status" value="1"/>
</dbReference>
<dbReference type="InterPro" id="IPR035418">
    <property type="entry name" value="AraC-bd_2"/>
</dbReference>
<dbReference type="InterPro" id="IPR037923">
    <property type="entry name" value="HTH-like"/>
</dbReference>
<dbReference type="PANTHER" id="PTHR46796">
    <property type="entry name" value="HTH-TYPE TRANSCRIPTIONAL ACTIVATOR RHAS-RELATED"/>
    <property type="match status" value="1"/>
</dbReference>
<feature type="domain" description="HTH araC/xylS-type" evidence="4">
    <location>
        <begin position="238"/>
        <end position="339"/>
    </location>
</feature>
<dbReference type="InterPro" id="IPR050204">
    <property type="entry name" value="AraC_XylS_family_regulators"/>
</dbReference>
<evidence type="ECO:0000313" key="6">
    <source>
        <dbReference type="Proteomes" id="UP000591272"/>
    </source>
</evidence>
<keyword evidence="1" id="KW-0805">Transcription regulation</keyword>
<evidence type="ECO:0000259" key="4">
    <source>
        <dbReference type="PROSITE" id="PS01124"/>
    </source>
</evidence>
<dbReference type="PROSITE" id="PS01124">
    <property type="entry name" value="HTH_ARAC_FAMILY_2"/>
    <property type="match status" value="1"/>
</dbReference>
<comment type="caution">
    <text evidence="5">The sequence shown here is derived from an EMBL/GenBank/DDBJ whole genome shotgun (WGS) entry which is preliminary data.</text>
</comment>